<protein>
    <submittedName>
        <fullName evidence="2">Hypothetical_protein</fullName>
    </submittedName>
</protein>
<keyword evidence="1" id="KW-0175">Coiled coil</keyword>
<dbReference type="Proteomes" id="UP001642409">
    <property type="component" value="Unassembled WGS sequence"/>
</dbReference>
<organism evidence="2 3">
    <name type="scientific">Hexamita inflata</name>
    <dbReference type="NCBI Taxonomy" id="28002"/>
    <lineage>
        <taxon>Eukaryota</taxon>
        <taxon>Metamonada</taxon>
        <taxon>Diplomonadida</taxon>
        <taxon>Hexamitidae</taxon>
        <taxon>Hexamitinae</taxon>
        <taxon>Hexamita</taxon>
    </lineage>
</organism>
<gene>
    <name evidence="2" type="ORF">HINF_LOCUS394</name>
</gene>
<comment type="caution">
    <text evidence="2">The sequence shown here is derived from an EMBL/GenBank/DDBJ whole genome shotgun (WGS) entry which is preliminary data.</text>
</comment>
<evidence type="ECO:0000313" key="3">
    <source>
        <dbReference type="Proteomes" id="UP001642409"/>
    </source>
</evidence>
<sequence length="388" mass="45273">MQQQLIQQIQQQLELIKTEKTSCGKKCIKQIETVHKDIATLQNEIKQCTLNIKHQQQYITQYNDQIANIQGKLAQSKNIEEQVKQIIVKYTNQATSSDQILINKINQFNQEIEACNAQSSRFKQQNVIKSQNVQKLKRNIQAIQKEIDQQTVINDETFETITAELSQQYDSVQAQIADNQALIGDLKNKLQNNTNVLKPLLNQIQDAESKISLTLQEIQIEKTRNGVELTVSVEKSDLAHFQKQKQQTHAAHEQVHEATLRKTALQNEIDFQKKQIAFFQLNREQQINYVHQLENQVQTQNEQLIELNNQQKPMNFTNSIEFAKLELKNLTQKINEIKINEELIPYLEEIKQTEAEIGNFEKMNKKLRQKIVYNDVQALVVRENYRIK</sequence>
<evidence type="ECO:0000313" key="2">
    <source>
        <dbReference type="EMBL" id="CAL5970454.1"/>
    </source>
</evidence>
<name>A0ABP1GIF4_9EUKA</name>
<reference evidence="2 3" key="1">
    <citation type="submission" date="2024-07" db="EMBL/GenBank/DDBJ databases">
        <authorList>
            <person name="Akdeniz Z."/>
        </authorList>
    </citation>
    <scope>NUCLEOTIDE SEQUENCE [LARGE SCALE GENOMIC DNA]</scope>
</reference>
<feature type="coiled-coil region" evidence="1">
    <location>
        <begin position="255"/>
        <end position="370"/>
    </location>
</feature>
<dbReference type="EMBL" id="CAXDID020000001">
    <property type="protein sequence ID" value="CAL5970454.1"/>
    <property type="molecule type" value="Genomic_DNA"/>
</dbReference>
<feature type="coiled-coil region" evidence="1">
    <location>
        <begin position="105"/>
        <end position="153"/>
    </location>
</feature>
<proteinExistence type="predicted"/>
<keyword evidence="3" id="KW-1185">Reference proteome</keyword>
<accession>A0ABP1GIF4</accession>
<evidence type="ECO:0000256" key="1">
    <source>
        <dbReference type="SAM" id="Coils"/>
    </source>
</evidence>